<feature type="modified residue" description="N6-(pyridoxal phosphate)lysine" evidence="4">
    <location>
        <position position="190"/>
    </location>
</feature>
<keyword evidence="1 4" id="KW-0663">Pyridoxal phosphate</keyword>
<dbReference type="Gene3D" id="3.90.1150.10">
    <property type="entry name" value="Aspartate Aminotransferase, domain 1"/>
    <property type="match status" value="1"/>
</dbReference>
<keyword evidence="6" id="KW-0032">Aminotransferase</keyword>
<dbReference type="Proteomes" id="UP000323324">
    <property type="component" value="Unassembled WGS sequence"/>
</dbReference>
<dbReference type="AlphaFoldDB" id="A0A8H2LMH9"/>
<protein>
    <submittedName>
        <fullName evidence="6">Aminotransferase class I/II-fold pyridoxal phosphate-dependent enzyme</fullName>
    </submittedName>
</protein>
<dbReference type="InterPro" id="IPR015421">
    <property type="entry name" value="PyrdxlP-dep_Trfase_major"/>
</dbReference>
<feature type="active site" description="Proton acceptor" evidence="3">
    <location>
        <position position="190"/>
    </location>
</feature>
<sequence>MIKFLDLHKINARFHTLFQEQFTQFLNSGYYVLGEGVSQFETDFAAYCGSKHAIGVSNGLDALLLIFKGYLELGILQKGDEVLVPANTYIASIIAIINSGLNPVFVEPNSATFNIESLTIEAHITPKTKAILAVHLYGQLCNMKAIQYLCKTHNLLLIEDAAQAHGAEDDEGIRAGNFGAAAAFSFYPSKNLGALGDAGAVTTKNEELATVIKQLRNYGTSSKYVNERLGTNNRLDDIQARFLKVKLNILDDDNDKRRAVAKRYLQRIANEKVTLPYYSGTKNHVFHLFVVLVQNREAFINYLKENGVETAVHYPIPPHHQKALKAYKELSLPITEKIHQNCVSLPISPVLQISEVDKIIDLVNDF</sequence>
<dbReference type="SUPFAM" id="SSF53383">
    <property type="entry name" value="PLP-dependent transferases"/>
    <property type="match status" value="1"/>
</dbReference>
<dbReference type="InterPro" id="IPR015424">
    <property type="entry name" value="PyrdxlP-dep_Trfase"/>
</dbReference>
<dbReference type="GO" id="GO:0000271">
    <property type="term" value="P:polysaccharide biosynthetic process"/>
    <property type="evidence" value="ECO:0007669"/>
    <property type="project" value="TreeGrafter"/>
</dbReference>
<dbReference type="GO" id="GO:0030170">
    <property type="term" value="F:pyridoxal phosphate binding"/>
    <property type="evidence" value="ECO:0007669"/>
    <property type="project" value="TreeGrafter"/>
</dbReference>
<reference evidence="6 7" key="1">
    <citation type="submission" date="2019-08" db="EMBL/GenBank/DDBJ databases">
        <title>Genomes of Antarctic Bizionia species.</title>
        <authorList>
            <person name="Bowman J.P."/>
        </authorList>
    </citation>
    <scope>NUCLEOTIDE SEQUENCE [LARGE SCALE GENOMIC DNA]</scope>
    <source>
        <strain evidence="6 7">HFD</strain>
    </source>
</reference>
<proteinExistence type="inferred from homology"/>
<comment type="caution">
    <text evidence="6">The sequence shown here is derived from an EMBL/GenBank/DDBJ whole genome shotgun (WGS) entry which is preliminary data.</text>
</comment>
<accession>A0A8H2LMH9</accession>
<evidence type="ECO:0000256" key="3">
    <source>
        <dbReference type="PIRSR" id="PIRSR000390-1"/>
    </source>
</evidence>
<evidence type="ECO:0000256" key="4">
    <source>
        <dbReference type="PIRSR" id="PIRSR000390-2"/>
    </source>
</evidence>
<comment type="similarity">
    <text evidence="2 5">Belongs to the DegT/DnrJ/EryC1 family.</text>
</comment>
<evidence type="ECO:0000256" key="1">
    <source>
        <dbReference type="ARBA" id="ARBA00022898"/>
    </source>
</evidence>
<name>A0A8H2LMH9_9FLAO</name>
<dbReference type="PANTHER" id="PTHR30244">
    <property type="entry name" value="TRANSAMINASE"/>
    <property type="match status" value="1"/>
</dbReference>
<evidence type="ECO:0000256" key="2">
    <source>
        <dbReference type="ARBA" id="ARBA00037999"/>
    </source>
</evidence>
<dbReference type="GO" id="GO:0008483">
    <property type="term" value="F:transaminase activity"/>
    <property type="evidence" value="ECO:0007669"/>
    <property type="project" value="UniProtKB-KW"/>
</dbReference>
<dbReference type="Gene3D" id="3.40.640.10">
    <property type="entry name" value="Type I PLP-dependent aspartate aminotransferase-like (Major domain)"/>
    <property type="match status" value="1"/>
</dbReference>
<evidence type="ECO:0000256" key="5">
    <source>
        <dbReference type="RuleBase" id="RU004508"/>
    </source>
</evidence>
<dbReference type="Pfam" id="PF01041">
    <property type="entry name" value="DegT_DnrJ_EryC1"/>
    <property type="match status" value="1"/>
</dbReference>
<dbReference type="InterPro" id="IPR000653">
    <property type="entry name" value="DegT/StrS_aminotransferase"/>
</dbReference>
<dbReference type="InterPro" id="IPR015422">
    <property type="entry name" value="PyrdxlP-dep_Trfase_small"/>
</dbReference>
<keyword evidence="7" id="KW-1185">Reference proteome</keyword>
<keyword evidence="6" id="KW-0808">Transferase</keyword>
<dbReference type="CDD" id="cd00616">
    <property type="entry name" value="AHBA_syn"/>
    <property type="match status" value="1"/>
</dbReference>
<evidence type="ECO:0000313" key="7">
    <source>
        <dbReference type="Proteomes" id="UP000323324"/>
    </source>
</evidence>
<evidence type="ECO:0000313" key="6">
    <source>
        <dbReference type="EMBL" id="TYB74515.1"/>
    </source>
</evidence>
<dbReference type="PANTHER" id="PTHR30244:SF36">
    <property type="entry name" value="3-OXO-GLUCOSE-6-PHOSPHATE:GLUTAMATE AMINOTRANSFERASE"/>
    <property type="match status" value="1"/>
</dbReference>
<dbReference type="PIRSF" id="PIRSF000390">
    <property type="entry name" value="PLP_StrS"/>
    <property type="match status" value="1"/>
</dbReference>
<gene>
    <name evidence="6" type="ORF">ES676_07545</name>
</gene>
<organism evidence="6 7">
    <name type="scientific">Bizionia saleffrena</name>
    <dbReference type="NCBI Taxonomy" id="291189"/>
    <lineage>
        <taxon>Bacteria</taxon>
        <taxon>Pseudomonadati</taxon>
        <taxon>Bacteroidota</taxon>
        <taxon>Flavobacteriia</taxon>
        <taxon>Flavobacteriales</taxon>
        <taxon>Flavobacteriaceae</taxon>
        <taxon>Bizionia</taxon>
    </lineage>
</organism>
<dbReference type="RefSeq" id="WP_148369711.1">
    <property type="nucleotide sequence ID" value="NZ_VSKM01000006.1"/>
</dbReference>
<dbReference type="EMBL" id="VSKM01000006">
    <property type="protein sequence ID" value="TYB74515.1"/>
    <property type="molecule type" value="Genomic_DNA"/>
</dbReference>